<dbReference type="Proteomes" id="UP000308197">
    <property type="component" value="Unassembled WGS sequence"/>
</dbReference>
<feature type="compositionally biased region" description="Low complexity" evidence="1">
    <location>
        <begin position="766"/>
        <end position="786"/>
    </location>
</feature>
<dbReference type="InterPro" id="IPR040976">
    <property type="entry name" value="Pkinase_fungal"/>
</dbReference>
<evidence type="ECO:0000256" key="1">
    <source>
        <dbReference type="SAM" id="MobiDB-lite"/>
    </source>
</evidence>
<sequence>MAHIVAYNVPMARNMSQVTLGLDPNNALARNLQHVADSRHFTLRSMPAQYFIDTFFPEAALSKDRARYLPSRDAFSTVPAAAKTSQQIYGPLITALNERTRQQSRCPGFVFEDVASRSLRPGRVGHMKPHICCFASESFQTVRHFDLSSRAELGYAELFFEVMPDPSHDFYTDAISLVATSQSGGIPTTVMELSKARGQHIAYVVEIFARQFREFFFSISMAGSRARLLRWDRSGCIVSDSFDIRTRPELLCEFLWRFAQVPPAGRGHDITVEPALAEEEAVFEKLVTEATALQLGVKGPTLCQAVLQHYEPGRVMAVHVLNQDVADESSNVRRLLVSRPVVSPLSLCGRGTRGFWAVDAHTRRVTFLKDTWRSAAADREGETLLHMAEAGVRNIPHIVAHGDVPHDFSGDVLADCDYQSTRTDEFKTGLWLWPEGSKEIHVSQRRHYRIVLEPVGYDVRYLRGTEELLHASYDIFIAMQDALKKDSRVHRDISAGNIILVREHNEGQTVRKGYLIDWETSCTVDESGLAVKAGRAGTWLCMSRAMLLDYHNKVQQTIKDDMESLRYVVLYCALHWLPHNLDKDALADIVAVVFEFRNAIHASSVGGAGKLINAESRLYTGHIHFGNPAIKEWLDTVMNYMAPQPDQRELYKDKWLPEQLDAFWSEFLKTHKLEANDRAYHDLTRSSLSLEVSSSPSSDSESDSSVPSPVAQPSVPLRAPRRLSNKRPNSLRDSERARKTRSTRSQPSPSEETPLRRSDRIRTQQARRPATAGGAPHGTAARATRGSAPGRTQGLAREANVLPTRARLVGEEGGTGSAGATPLVGSLDLLRFLHPALHACC</sequence>
<dbReference type="PANTHER" id="PTHR38248">
    <property type="entry name" value="FUNK1 6"/>
    <property type="match status" value="1"/>
</dbReference>
<gene>
    <name evidence="3" type="ORF">K466DRAFT_520719</name>
</gene>
<proteinExistence type="predicted"/>
<feature type="domain" description="Fungal-type protein kinase" evidence="2">
    <location>
        <begin position="195"/>
        <end position="571"/>
    </location>
</feature>
<feature type="compositionally biased region" description="Basic and acidic residues" evidence="1">
    <location>
        <begin position="753"/>
        <end position="762"/>
    </location>
</feature>
<feature type="compositionally biased region" description="Low complexity" evidence="1">
    <location>
        <begin position="691"/>
        <end position="716"/>
    </location>
</feature>
<feature type="region of interest" description="Disordered" evidence="1">
    <location>
        <begin position="691"/>
        <end position="795"/>
    </location>
</feature>
<accession>A0A5C3PFI5</accession>
<evidence type="ECO:0000259" key="2">
    <source>
        <dbReference type="Pfam" id="PF17667"/>
    </source>
</evidence>
<protein>
    <recommendedName>
        <fullName evidence="2">Fungal-type protein kinase domain-containing protein</fullName>
    </recommendedName>
</protein>
<evidence type="ECO:0000313" key="3">
    <source>
        <dbReference type="EMBL" id="TFK88504.1"/>
    </source>
</evidence>
<dbReference type="AlphaFoldDB" id="A0A5C3PFI5"/>
<dbReference type="Gene3D" id="1.10.510.10">
    <property type="entry name" value="Transferase(Phosphotransferase) domain 1"/>
    <property type="match status" value="1"/>
</dbReference>
<reference evidence="3 4" key="1">
    <citation type="journal article" date="2019" name="Nat. Ecol. Evol.">
        <title>Megaphylogeny resolves global patterns of mushroom evolution.</title>
        <authorList>
            <person name="Varga T."/>
            <person name="Krizsan K."/>
            <person name="Foldi C."/>
            <person name="Dima B."/>
            <person name="Sanchez-Garcia M."/>
            <person name="Sanchez-Ramirez S."/>
            <person name="Szollosi G.J."/>
            <person name="Szarkandi J.G."/>
            <person name="Papp V."/>
            <person name="Albert L."/>
            <person name="Andreopoulos W."/>
            <person name="Angelini C."/>
            <person name="Antonin V."/>
            <person name="Barry K.W."/>
            <person name="Bougher N.L."/>
            <person name="Buchanan P."/>
            <person name="Buyck B."/>
            <person name="Bense V."/>
            <person name="Catcheside P."/>
            <person name="Chovatia M."/>
            <person name="Cooper J."/>
            <person name="Damon W."/>
            <person name="Desjardin D."/>
            <person name="Finy P."/>
            <person name="Geml J."/>
            <person name="Haridas S."/>
            <person name="Hughes K."/>
            <person name="Justo A."/>
            <person name="Karasinski D."/>
            <person name="Kautmanova I."/>
            <person name="Kiss B."/>
            <person name="Kocsube S."/>
            <person name="Kotiranta H."/>
            <person name="LaButti K.M."/>
            <person name="Lechner B.E."/>
            <person name="Liimatainen K."/>
            <person name="Lipzen A."/>
            <person name="Lukacs Z."/>
            <person name="Mihaltcheva S."/>
            <person name="Morgado L.N."/>
            <person name="Niskanen T."/>
            <person name="Noordeloos M.E."/>
            <person name="Ohm R.A."/>
            <person name="Ortiz-Santana B."/>
            <person name="Ovrebo C."/>
            <person name="Racz N."/>
            <person name="Riley R."/>
            <person name="Savchenko A."/>
            <person name="Shiryaev A."/>
            <person name="Soop K."/>
            <person name="Spirin V."/>
            <person name="Szebenyi C."/>
            <person name="Tomsovsky M."/>
            <person name="Tulloss R.E."/>
            <person name="Uehling J."/>
            <person name="Grigoriev I.V."/>
            <person name="Vagvolgyi C."/>
            <person name="Papp T."/>
            <person name="Martin F.M."/>
            <person name="Miettinen O."/>
            <person name="Hibbett D.S."/>
            <person name="Nagy L.G."/>
        </authorList>
    </citation>
    <scope>NUCLEOTIDE SEQUENCE [LARGE SCALE GENOMIC DNA]</scope>
    <source>
        <strain evidence="3 4">HHB13444</strain>
    </source>
</reference>
<dbReference type="InParanoid" id="A0A5C3PFI5"/>
<dbReference type="EMBL" id="ML211110">
    <property type="protein sequence ID" value="TFK88504.1"/>
    <property type="molecule type" value="Genomic_DNA"/>
</dbReference>
<organism evidence="3 4">
    <name type="scientific">Polyporus arcularius HHB13444</name>
    <dbReference type="NCBI Taxonomy" id="1314778"/>
    <lineage>
        <taxon>Eukaryota</taxon>
        <taxon>Fungi</taxon>
        <taxon>Dikarya</taxon>
        <taxon>Basidiomycota</taxon>
        <taxon>Agaricomycotina</taxon>
        <taxon>Agaricomycetes</taxon>
        <taxon>Polyporales</taxon>
        <taxon>Polyporaceae</taxon>
        <taxon>Polyporus</taxon>
    </lineage>
</organism>
<dbReference type="Pfam" id="PF17667">
    <property type="entry name" value="Pkinase_fungal"/>
    <property type="match status" value="1"/>
</dbReference>
<dbReference type="InterPro" id="IPR011009">
    <property type="entry name" value="Kinase-like_dom_sf"/>
</dbReference>
<dbReference type="PANTHER" id="PTHR38248:SF2">
    <property type="entry name" value="FUNK1 11"/>
    <property type="match status" value="1"/>
</dbReference>
<dbReference type="SUPFAM" id="SSF56112">
    <property type="entry name" value="Protein kinase-like (PK-like)"/>
    <property type="match status" value="2"/>
</dbReference>
<evidence type="ECO:0000313" key="4">
    <source>
        <dbReference type="Proteomes" id="UP000308197"/>
    </source>
</evidence>
<keyword evidence="4" id="KW-1185">Reference proteome</keyword>
<name>A0A5C3PFI5_9APHY</name>